<evidence type="ECO:0000256" key="2">
    <source>
        <dbReference type="ARBA" id="ARBA00022692"/>
    </source>
</evidence>
<protein>
    <submittedName>
        <fullName evidence="4">Cytochrome P450 76C1</fullName>
    </submittedName>
</protein>
<keyword evidence="3" id="KW-0472">Membrane</keyword>
<organism evidence="4">
    <name type="scientific">Aegilops tauschii</name>
    <name type="common">Tausch's goatgrass</name>
    <name type="synonym">Aegilops squarrosa</name>
    <dbReference type="NCBI Taxonomy" id="37682"/>
    <lineage>
        <taxon>Eukaryota</taxon>
        <taxon>Viridiplantae</taxon>
        <taxon>Streptophyta</taxon>
        <taxon>Embryophyta</taxon>
        <taxon>Tracheophyta</taxon>
        <taxon>Spermatophyta</taxon>
        <taxon>Magnoliopsida</taxon>
        <taxon>Liliopsida</taxon>
        <taxon>Poales</taxon>
        <taxon>Poaceae</taxon>
        <taxon>BOP clade</taxon>
        <taxon>Pooideae</taxon>
        <taxon>Triticodae</taxon>
        <taxon>Triticeae</taxon>
        <taxon>Triticinae</taxon>
        <taxon>Aegilops</taxon>
    </lineage>
</organism>
<dbReference type="PANTHER" id="PTHR47950">
    <property type="entry name" value="CYTOCHROME P450, FAMILY 76, SUBFAMILY C, POLYPEPTIDE 5-RELATED"/>
    <property type="match status" value="1"/>
</dbReference>
<reference evidence="4" key="1">
    <citation type="submission" date="2015-06" db="UniProtKB">
        <authorList>
            <consortium name="EnsemblPlants"/>
        </authorList>
    </citation>
    <scope>IDENTIFICATION</scope>
</reference>
<keyword evidence="3" id="KW-1133">Transmembrane helix</keyword>
<dbReference type="GO" id="GO:0005506">
    <property type="term" value="F:iron ion binding"/>
    <property type="evidence" value="ECO:0007669"/>
    <property type="project" value="InterPro"/>
</dbReference>
<dbReference type="SUPFAM" id="SSF48264">
    <property type="entry name" value="Cytochrome P450"/>
    <property type="match status" value="1"/>
</dbReference>
<dbReference type="GO" id="GO:0004497">
    <property type="term" value="F:monooxygenase activity"/>
    <property type="evidence" value="ECO:0007669"/>
    <property type="project" value="InterPro"/>
</dbReference>
<dbReference type="GO" id="GO:0020037">
    <property type="term" value="F:heme binding"/>
    <property type="evidence" value="ECO:0007669"/>
    <property type="project" value="InterPro"/>
</dbReference>
<evidence type="ECO:0000313" key="4">
    <source>
        <dbReference type="EnsemblPlants" id="EMT25895"/>
    </source>
</evidence>
<dbReference type="Pfam" id="PF00067">
    <property type="entry name" value="p450"/>
    <property type="match status" value="1"/>
</dbReference>
<dbReference type="PANTHER" id="PTHR47950:SF44">
    <property type="entry name" value="CYTOCHROME P450, FAMILY 76, SUBFAMILY C, POLYPEPTIDE 5-RELATED"/>
    <property type="match status" value="1"/>
</dbReference>
<dbReference type="AlphaFoldDB" id="M8BLN7"/>
<dbReference type="InterPro" id="IPR002401">
    <property type="entry name" value="Cyt_P450_E_grp-I"/>
</dbReference>
<keyword evidence="2" id="KW-0812">Transmembrane</keyword>
<evidence type="ECO:0000256" key="3">
    <source>
        <dbReference type="ARBA" id="ARBA00022989"/>
    </source>
</evidence>
<dbReference type="GO" id="GO:0016705">
    <property type="term" value="F:oxidoreductase activity, acting on paired donors, with incorporation or reduction of molecular oxygen"/>
    <property type="evidence" value="ECO:0007669"/>
    <property type="project" value="InterPro"/>
</dbReference>
<name>M8BLN7_AEGTA</name>
<dbReference type="InterPro" id="IPR036396">
    <property type="entry name" value="Cyt_P450_sf"/>
</dbReference>
<sequence length="219" mass="24107">MLWLPSSDPLWKSLRGIVAAHAFSPRALAAARGVRERKVRDMVSYFRGRAGREVDVGQVMYAGVLNLVSSALCSVDVVDMGAAESGQGMRELVEDLVAVIAKPNISDLVPFLRRLDLQGWRRWSAMRIEKILLILDGIIDRRMANTSTEEKLSHGDFLDSLLELFSTGKIARDGLTAILFDLFTAGSDTMALTVEWAMAELLRNPGVMAKAHPMSAHVL</sequence>
<dbReference type="PRINTS" id="PR00463">
    <property type="entry name" value="EP450I"/>
</dbReference>
<comment type="similarity">
    <text evidence="1">Belongs to the cytochrome P450 family.</text>
</comment>
<accession>M8BLN7</accession>
<proteinExistence type="inferred from homology"/>
<dbReference type="InterPro" id="IPR001128">
    <property type="entry name" value="Cyt_P450"/>
</dbReference>
<evidence type="ECO:0000256" key="1">
    <source>
        <dbReference type="ARBA" id="ARBA00010617"/>
    </source>
</evidence>
<dbReference type="Gene3D" id="1.10.630.10">
    <property type="entry name" value="Cytochrome P450"/>
    <property type="match status" value="1"/>
</dbReference>
<dbReference type="EnsemblPlants" id="EMT25895">
    <property type="protein sequence ID" value="EMT25895"/>
    <property type="gene ID" value="F775_15220"/>
</dbReference>